<protein>
    <submittedName>
        <fullName evidence="1">Uncharacterized protein</fullName>
    </submittedName>
</protein>
<dbReference type="Gene3D" id="2.130.10.10">
    <property type="entry name" value="YVTN repeat-like/Quinoprotein amine dehydrogenase"/>
    <property type="match status" value="1"/>
</dbReference>
<reference evidence="1" key="1">
    <citation type="submission" date="2018-05" db="EMBL/GenBank/DDBJ databases">
        <authorList>
            <person name="Lanie J.A."/>
            <person name="Ng W.-L."/>
            <person name="Kazmierczak K.M."/>
            <person name="Andrzejewski T.M."/>
            <person name="Davidsen T.M."/>
            <person name="Wayne K.J."/>
            <person name="Tettelin H."/>
            <person name="Glass J.I."/>
            <person name="Rusch D."/>
            <person name="Podicherti R."/>
            <person name="Tsui H.-C.T."/>
            <person name="Winkler M.E."/>
        </authorList>
    </citation>
    <scope>NUCLEOTIDE SEQUENCE</scope>
</reference>
<accession>A0A383BAP3</accession>
<organism evidence="1">
    <name type="scientific">marine metagenome</name>
    <dbReference type="NCBI Taxonomy" id="408172"/>
    <lineage>
        <taxon>unclassified sequences</taxon>
        <taxon>metagenomes</taxon>
        <taxon>ecological metagenomes</taxon>
    </lineage>
</organism>
<dbReference type="InterPro" id="IPR015943">
    <property type="entry name" value="WD40/YVTN_repeat-like_dom_sf"/>
</dbReference>
<name>A0A383BAP3_9ZZZZ</name>
<dbReference type="PANTHER" id="PTHR34512">
    <property type="entry name" value="CELL SURFACE PROTEIN"/>
    <property type="match status" value="1"/>
</dbReference>
<proteinExistence type="predicted"/>
<dbReference type="PANTHER" id="PTHR34512:SF30">
    <property type="entry name" value="OUTER MEMBRANE PROTEIN ASSEMBLY FACTOR BAMB"/>
    <property type="match status" value="1"/>
</dbReference>
<feature type="non-terminal residue" evidence="1">
    <location>
        <position position="104"/>
    </location>
</feature>
<gene>
    <name evidence="1" type="ORF">METZ01_LOCUS470100</name>
</gene>
<evidence type="ECO:0000313" key="1">
    <source>
        <dbReference type="EMBL" id="SVE17246.1"/>
    </source>
</evidence>
<dbReference type="SUPFAM" id="SSF50998">
    <property type="entry name" value="Quinoprotein alcohol dehydrogenase-like"/>
    <property type="match status" value="1"/>
</dbReference>
<sequence>MVLIVMKIKPIVILSALSAATALPGADWPCFGGSGRDFVSSEQGLVVKWGDQEPKKLWQANIGAGYSSIVVGGGLAYAVGHEGSKNAVRCLDAKTGGLIWKYEY</sequence>
<dbReference type="InterPro" id="IPR011047">
    <property type="entry name" value="Quinoprotein_ADH-like_sf"/>
</dbReference>
<dbReference type="EMBL" id="UINC01199018">
    <property type="protein sequence ID" value="SVE17246.1"/>
    <property type="molecule type" value="Genomic_DNA"/>
</dbReference>
<dbReference type="AlphaFoldDB" id="A0A383BAP3"/>